<gene>
    <name evidence="2" type="ORF">S03H2_21015</name>
</gene>
<sequence>VIQDVTPLCDCTAQAGNPIVADVGILASMDPVAIDKASLDLIDKAELVPGALAEDGPDRLGRINHTDSTIQMRAAKKLGMGELEYRIIEV</sequence>
<name>X1GJF1_9ZZZZ</name>
<proteinExistence type="predicted"/>
<protein>
    <recommendedName>
        <fullName evidence="1">DUF362 domain-containing protein</fullName>
    </recommendedName>
</protein>
<reference evidence="2" key="1">
    <citation type="journal article" date="2014" name="Front. Microbiol.">
        <title>High frequency of phylogenetically diverse reductive dehalogenase-homologous genes in deep subseafloor sedimentary metagenomes.</title>
        <authorList>
            <person name="Kawai M."/>
            <person name="Futagami T."/>
            <person name="Toyoda A."/>
            <person name="Takaki Y."/>
            <person name="Nishi S."/>
            <person name="Hori S."/>
            <person name="Arai W."/>
            <person name="Tsubouchi T."/>
            <person name="Morono Y."/>
            <person name="Uchiyama I."/>
            <person name="Ito T."/>
            <person name="Fujiyama A."/>
            <person name="Inagaki F."/>
            <person name="Takami H."/>
        </authorList>
    </citation>
    <scope>NUCLEOTIDE SEQUENCE</scope>
    <source>
        <strain evidence="2">Expedition CK06-06</strain>
    </source>
</reference>
<dbReference type="Pfam" id="PF04015">
    <property type="entry name" value="DUF362"/>
    <property type="match status" value="1"/>
</dbReference>
<evidence type="ECO:0000313" key="2">
    <source>
        <dbReference type="EMBL" id="GAH41754.1"/>
    </source>
</evidence>
<dbReference type="AlphaFoldDB" id="X1GJF1"/>
<dbReference type="InterPro" id="IPR007160">
    <property type="entry name" value="DUF362"/>
</dbReference>
<feature type="domain" description="DUF362" evidence="1">
    <location>
        <begin position="1"/>
        <end position="40"/>
    </location>
</feature>
<accession>X1GJF1</accession>
<evidence type="ECO:0000259" key="1">
    <source>
        <dbReference type="Pfam" id="PF04015"/>
    </source>
</evidence>
<comment type="caution">
    <text evidence="2">The sequence shown here is derived from an EMBL/GenBank/DDBJ whole genome shotgun (WGS) entry which is preliminary data.</text>
</comment>
<organism evidence="2">
    <name type="scientific">marine sediment metagenome</name>
    <dbReference type="NCBI Taxonomy" id="412755"/>
    <lineage>
        <taxon>unclassified sequences</taxon>
        <taxon>metagenomes</taxon>
        <taxon>ecological metagenomes</taxon>
    </lineage>
</organism>
<feature type="non-terminal residue" evidence="2">
    <location>
        <position position="1"/>
    </location>
</feature>
<dbReference type="EMBL" id="BARU01011145">
    <property type="protein sequence ID" value="GAH41754.1"/>
    <property type="molecule type" value="Genomic_DNA"/>
</dbReference>